<dbReference type="Pfam" id="PF00067">
    <property type="entry name" value="p450"/>
    <property type="match status" value="1"/>
</dbReference>
<accession>A0A9N9TKW0</accession>
<evidence type="ECO:0000256" key="4">
    <source>
        <dbReference type="ARBA" id="ARBA00010617"/>
    </source>
</evidence>
<dbReference type="Proteomes" id="UP001153712">
    <property type="component" value="Chromosome 11"/>
</dbReference>
<proteinExistence type="inferred from homology"/>
<evidence type="ECO:0000256" key="7">
    <source>
        <dbReference type="ARBA" id="ARBA00022824"/>
    </source>
</evidence>
<reference evidence="14" key="1">
    <citation type="submission" date="2022-01" db="EMBL/GenBank/DDBJ databases">
        <authorList>
            <person name="King R."/>
        </authorList>
    </citation>
    <scope>NUCLEOTIDE SEQUENCE</scope>
</reference>
<evidence type="ECO:0000256" key="10">
    <source>
        <dbReference type="ARBA" id="ARBA00023004"/>
    </source>
</evidence>
<feature type="binding site" description="axial binding residue" evidence="12">
    <location>
        <position position="435"/>
    </location>
    <ligand>
        <name>heme</name>
        <dbReference type="ChEBI" id="CHEBI:30413"/>
    </ligand>
    <ligandPart>
        <name>Fe</name>
        <dbReference type="ChEBI" id="CHEBI:18248"/>
    </ligandPart>
</feature>
<dbReference type="InterPro" id="IPR036396">
    <property type="entry name" value="Cyt_P450_sf"/>
</dbReference>
<dbReference type="InterPro" id="IPR001128">
    <property type="entry name" value="Cyt_P450"/>
</dbReference>
<dbReference type="PRINTS" id="PR00385">
    <property type="entry name" value="P450"/>
</dbReference>
<dbReference type="FunFam" id="1.10.630.10:FF:000182">
    <property type="entry name" value="Cytochrome P450 3A4"/>
    <property type="match status" value="1"/>
</dbReference>
<comment type="similarity">
    <text evidence="4 13">Belongs to the cytochrome P450 family.</text>
</comment>
<keyword evidence="6 12" id="KW-0479">Metal-binding</keyword>
<evidence type="ECO:0000256" key="11">
    <source>
        <dbReference type="ARBA" id="ARBA00023033"/>
    </source>
</evidence>
<evidence type="ECO:0000256" key="5">
    <source>
        <dbReference type="ARBA" id="ARBA00022617"/>
    </source>
</evidence>
<dbReference type="InterPro" id="IPR002401">
    <property type="entry name" value="Cyt_P450_E_grp-I"/>
</dbReference>
<dbReference type="GO" id="GO:0005506">
    <property type="term" value="F:iron ion binding"/>
    <property type="evidence" value="ECO:0007669"/>
    <property type="project" value="InterPro"/>
</dbReference>
<evidence type="ECO:0000256" key="13">
    <source>
        <dbReference type="RuleBase" id="RU000461"/>
    </source>
</evidence>
<name>A0A9N9TKW0_PHYSR</name>
<keyword evidence="5 12" id="KW-0349">Heme</keyword>
<evidence type="ECO:0000256" key="12">
    <source>
        <dbReference type="PIRSR" id="PIRSR602401-1"/>
    </source>
</evidence>
<keyword evidence="8" id="KW-0492">Microsome</keyword>
<dbReference type="InterPro" id="IPR017972">
    <property type="entry name" value="Cyt_P450_CS"/>
</dbReference>
<evidence type="ECO:0000313" key="14">
    <source>
        <dbReference type="EMBL" id="CAG9855799.1"/>
    </source>
</evidence>
<organism evidence="14 15">
    <name type="scientific">Phyllotreta striolata</name>
    <name type="common">Striped flea beetle</name>
    <name type="synonym">Crioceris striolata</name>
    <dbReference type="NCBI Taxonomy" id="444603"/>
    <lineage>
        <taxon>Eukaryota</taxon>
        <taxon>Metazoa</taxon>
        <taxon>Ecdysozoa</taxon>
        <taxon>Arthropoda</taxon>
        <taxon>Hexapoda</taxon>
        <taxon>Insecta</taxon>
        <taxon>Pterygota</taxon>
        <taxon>Neoptera</taxon>
        <taxon>Endopterygota</taxon>
        <taxon>Coleoptera</taxon>
        <taxon>Polyphaga</taxon>
        <taxon>Cucujiformia</taxon>
        <taxon>Chrysomeloidea</taxon>
        <taxon>Chrysomelidae</taxon>
        <taxon>Galerucinae</taxon>
        <taxon>Alticini</taxon>
        <taxon>Phyllotreta</taxon>
    </lineage>
</organism>
<keyword evidence="9 13" id="KW-0560">Oxidoreductase</keyword>
<dbReference type="AlphaFoldDB" id="A0A9N9TKW0"/>
<comment type="subcellular location">
    <subcellularLocation>
        <location evidence="3">Endoplasmic reticulum membrane</location>
        <topology evidence="3">Peripheral membrane protein</topology>
    </subcellularLocation>
    <subcellularLocation>
        <location evidence="2">Microsome membrane</location>
        <topology evidence="2">Peripheral membrane protein</topology>
    </subcellularLocation>
</comment>
<protein>
    <recommendedName>
        <fullName evidence="16">Cytochrome P450 monooxygenase</fullName>
    </recommendedName>
</protein>
<comment type="cofactor">
    <cofactor evidence="1 12">
        <name>heme</name>
        <dbReference type="ChEBI" id="CHEBI:30413"/>
    </cofactor>
</comment>
<keyword evidence="10 12" id="KW-0408">Iron</keyword>
<dbReference type="Gene3D" id="1.10.630.10">
    <property type="entry name" value="Cytochrome P450"/>
    <property type="match status" value="1"/>
</dbReference>
<dbReference type="InterPro" id="IPR050196">
    <property type="entry name" value="Cytochrome_P450_Monoox"/>
</dbReference>
<dbReference type="PROSITE" id="PS00086">
    <property type="entry name" value="CYTOCHROME_P450"/>
    <property type="match status" value="1"/>
</dbReference>
<evidence type="ECO:0000256" key="2">
    <source>
        <dbReference type="ARBA" id="ARBA00004174"/>
    </source>
</evidence>
<evidence type="ECO:0000256" key="6">
    <source>
        <dbReference type="ARBA" id="ARBA00022723"/>
    </source>
</evidence>
<keyword evidence="11 13" id="KW-0503">Monooxygenase</keyword>
<evidence type="ECO:0008006" key="16">
    <source>
        <dbReference type="Google" id="ProtNLM"/>
    </source>
</evidence>
<dbReference type="GO" id="GO:0005789">
    <property type="term" value="C:endoplasmic reticulum membrane"/>
    <property type="evidence" value="ECO:0007669"/>
    <property type="project" value="UniProtKB-SubCell"/>
</dbReference>
<dbReference type="GO" id="GO:0004497">
    <property type="term" value="F:monooxygenase activity"/>
    <property type="evidence" value="ECO:0007669"/>
    <property type="project" value="UniProtKB-KW"/>
</dbReference>
<evidence type="ECO:0000256" key="1">
    <source>
        <dbReference type="ARBA" id="ARBA00001971"/>
    </source>
</evidence>
<gene>
    <name evidence="14" type="ORF">PHYEVI_LOCUS2239</name>
</gene>
<dbReference type="SUPFAM" id="SSF48264">
    <property type="entry name" value="Cytochrome P450"/>
    <property type="match status" value="1"/>
</dbReference>
<dbReference type="PANTHER" id="PTHR24291:SF161">
    <property type="entry name" value="CYTOCHROME P450 315A1, MITOCHONDRIAL"/>
    <property type="match status" value="1"/>
</dbReference>
<evidence type="ECO:0000256" key="8">
    <source>
        <dbReference type="ARBA" id="ARBA00022848"/>
    </source>
</evidence>
<evidence type="ECO:0000256" key="3">
    <source>
        <dbReference type="ARBA" id="ARBA00004406"/>
    </source>
</evidence>
<dbReference type="OrthoDB" id="1470350at2759"/>
<sequence>MAIVNDILVFLSLVLFFRWCYDIYKKNRQLRHIPGPLPIPFIGVKLPRNIYEITHFFDGLIEQYGNTFKYYLGNTLVVATCDADLIQAIVQSSKHIQKSRLYDISRIWLKDGLIVSTGDKWRQRRKLLNPSFHVSILKEFFAVFKDNSNKIVASLEQEAAKEKPIDVGPFLAKFAADVIAESSFGSKLGIQEGHNPGYLESLDKVLKLISMRNFSLWKWNDMLYKLFAKEYSEQSRCIGIVDSVAQKIIENKREDIDPDSQTRMNTKKRSVLIEALMEHPDITNEDVHEEVNNFMFAGYDTTSTSLSFLLYELSRHQDIQEKLYQEIMFHIDGDIGNLDVERLQKMNYLDLVLKESLRHRTTVSAIERLITEDAKFGDTVYPSGTVFVILLHWLHNNPAYYDHPEKFDPERFNVENSSKRHRFAYIPFSAGPRNCIGQKYAILEVKTVIAKILFEFQILPVEGSELEVVSTGISKSNNGYPIKLQRRQ</sequence>
<evidence type="ECO:0000256" key="9">
    <source>
        <dbReference type="ARBA" id="ARBA00023002"/>
    </source>
</evidence>
<dbReference type="EMBL" id="OU900104">
    <property type="protein sequence ID" value="CAG9855799.1"/>
    <property type="molecule type" value="Genomic_DNA"/>
</dbReference>
<dbReference type="PANTHER" id="PTHR24291">
    <property type="entry name" value="CYTOCHROME P450 FAMILY 4"/>
    <property type="match status" value="1"/>
</dbReference>
<dbReference type="PRINTS" id="PR00463">
    <property type="entry name" value="EP450I"/>
</dbReference>
<dbReference type="GO" id="GO:0016705">
    <property type="term" value="F:oxidoreductase activity, acting on paired donors, with incorporation or reduction of molecular oxygen"/>
    <property type="evidence" value="ECO:0007669"/>
    <property type="project" value="InterPro"/>
</dbReference>
<dbReference type="CDD" id="cd20628">
    <property type="entry name" value="CYP4"/>
    <property type="match status" value="1"/>
</dbReference>
<keyword evidence="15" id="KW-1185">Reference proteome</keyword>
<dbReference type="GO" id="GO:0020037">
    <property type="term" value="F:heme binding"/>
    <property type="evidence" value="ECO:0007669"/>
    <property type="project" value="InterPro"/>
</dbReference>
<keyword evidence="7" id="KW-0256">Endoplasmic reticulum</keyword>
<evidence type="ECO:0000313" key="15">
    <source>
        <dbReference type="Proteomes" id="UP001153712"/>
    </source>
</evidence>